<dbReference type="Proteomes" id="UP000051861">
    <property type="component" value="Unassembled WGS sequence"/>
</dbReference>
<dbReference type="HAMAP" id="MF_00104">
    <property type="entry name" value="RNase_III"/>
    <property type="match status" value="1"/>
</dbReference>
<dbReference type="SUPFAM" id="SSF54768">
    <property type="entry name" value="dsRNA-binding domain-like"/>
    <property type="match status" value="1"/>
</dbReference>
<dbReference type="SMART" id="SM00358">
    <property type="entry name" value="DSRM"/>
    <property type="match status" value="1"/>
</dbReference>
<keyword evidence="9" id="KW-0460">Magnesium</keyword>
<comment type="similarity">
    <text evidence="2">Belongs to the ribonuclease III family.</text>
</comment>
<keyword evidence="6 9" id="KW-0255">Endonuclease</keyword>
<dbReference type="GO" id="GO:0008033">
    <property type="term" value="P:tRNA processing"/>
    <property type="evidence" value="ECO:0007669"/>
    <property type="project" value="UniProtKB-KW"/>
</dbReference>
<reference evidence="12 13" key="1">
    <citation type="journal article" date="2015" name="Microbiome">
        <title>Genomic resolution of linkages in carbon, nitrogen, and sulfur cycling among widespread estuary sediment bacteria.</title>
        <authorList>
            <person name="Baker B.J."/>
            <person name="Lazar C.S."/>
            <person name="Teske A.P."/>
            <person name="Dick G.J."/>
        </authorList>
    </citation>
    <scope>NUCLEOTIDE SEQUENCE [LARGE SCALE GENOMIC DNA]</scope>
    <source>
        <strain evidence="12">DG_54_3</strain>
    </source>
</reference>
<gene>
    <name evidence="9" type="primary">rnc</name>
    <name evidence="12" type="ORF">AMJ44_14330</name>
</gene>
<dbReference type="SUPFAM" id="SSF69065">
    <property type="entry name" value="RNase III domain-like"/>
    <property type="match status" value="1"/>
</dbReference>
<evidence type="ECO:0000256" key="4">
    <source>
        <dbReference type="ARBA" id="ARBA00022664"/>
    </source>
</evidence>
<comment type="function">
    <text evidence="9">Digests double-stranded RNA. Involved in the processing of primary rRNA transcript to yield the immediate precursors to the large and small rRNAs (23S and 16S). Processes some mRNAs, and tRNAs when they are encoded in the rRNA operon. Processes pre-crRNA and tracrRNA of type II CRISPR loci if present in the organism.</text>
</comment>
<comment type="cofactor">
    <cofactor evidence="9">
        <name>Mg(2+)</name>
        <dbReference type="ChEBI" id="CHEBI:18420"/>
    </cofactor>
</comment>
<evidence type="ECO:0000256" key="3">
    <source>
        <dbReference type="ARBA" id="ARBA00022552"/>
    </source>
</evidence>
<dbReference type="NCBIfam" id="TIGR02191">
    <property type="entry name" value="RNaseIII"/>
    <property type="match status" value="1"/>
</dbReference>
<dbReference type="PROSITE" id="PS50142">
    <property type="entry name" value="RNASE_3_2"/>
    <property type="match status" value="1"/>
</dbReference>
<dbReference type="SMART" id="SM00535">
    <property type="entry name" value="RIBOc"/>
    <property type="match status" value="1"/>
</dbReference>
<evidence type="ECO:0000256" key="7">
    <source>
        <dbReference type="ARBA" id="ARBA00022801"/>
    </source>
</evidence>
<dbReference type="PANTHER" id="PTHR11207">
    <property type="entry name" value="RIBONUCLEASE III"/>
    <property type="match status" value="1"/>
</dbReference>
<evidence type="ECO:0000313" key="13">
    <source>
        <dbReference type="Proteomes" id="UP000051861"/>
    </source>
</evidence>
<feature type="binding site" evidence="9">
    <location>
        <position position="140"/>
    </location>
    <ligand>
        <name>Mg(2+)</name>
        <dbReference type="ChEBI" id="CHEBI:18420"/>
    </ligand>
</feature>
<evidence type="ECO:0000256" key="6">
    <source>
        <dbReference type="ARBA" id="ARBA00022759"/>
    </source>
</evidence>
<evidence type="ECO:0000256" key="9">
    <source>
        <dbReference type="HAMAP-Rule" id="MF_00104"/>
    </source>
</evidence>
<evidence type="ECO:0000256" key="2">
    <source>
        <dbReference type="ARBA" id="ARBA00010183"/>
    </source>
</evidence>
<evidence type="ECO:0000256" key="5">
    <source>
        <dbReference type="ARBA" id="ARBA00022722"/>
    </source>
</evidence>
<dbReference type="GO" id="GO:0006397">
    <property type="term" value="P:mRNA processing"/>
    <property type="evidence" value="ECO:0007669"/>
    <property type="project" value="UniProtKB-UniRule"/>
</dbReference>
<dbReference type="InterPro" id="IPR014720">
    <property type="entry name" value="dsRBD_dom"/>
</dbReference>
<evidence type="ECO:0000313" key="12">
    <source>
        <dbReference type="EMBL" id="KPJ63549.1"/>
    </source>
</evidence>
<keyword evidence="9" id="KW-0699">rRNA-binding</keyword>
<dbReference type="GO" id="GO:0006364">
    <property type="term" value="P:rRNA processing"/>
    <property type="evidence" value="ECO:0007669"/>
    <property type="project" value="UniProtKB-UniRule"/>
</dbReference>
<evidence type="ECO:0000259" key="11">
    <source>
        <dbReference type="PROSITE" id="PS50142"/>
    </source>
</evidence>
<dbReference type="InterPro" id="IPR000999">
    <property type="entry name" value="RNase_III_dom"/>
</dbReference>
<organism evidence="12 13">
    <name type="scientific">candidate division WOR-1 bacterium DG_54_3</name>
    <dbReference type="NCBI Taxonomy" id="1703775"/>
    <lineage>
        <taxon>Bacteria</taxon>
        <taxon>Bacillati</taxon>
        <taxon>Saganbacteria</taxon>
    </lineage>
</organism>
<dbReference type="GO" id="GO:0019843">
    <property type="term" value="F:rRNA binding"/>
    <property type="evidence" value="ECO:0007669"/>
    <property type="project" value="UniProtKB-KW"/>
</dbReference>
<dbReference type="EC" id="3.1.26.3" evidence="9"/>
<dbReference type="Pfam" id="PF14622">
    <property type="entry name" value="Ribonucleas_3_3"/>
    <property type="match status" value="1"/>
</dbReference>
<dbReference type="FunFam" id="1.10.1520.10:FF:000001">
    <property type="entry name" value="Ribonuclease 3"/>
    <property type="match status" value="1"/>
</dbReference>
<dbReference type="PROSITE" id="PS00517">
    <property type="entry name" value="RNASE_3_1"/>
    <property type="match status" value="1"/>
</dbReference>
<dbReference type="PROSITE" id="PS50137">
    <property type="entry name" value="DS_RBD"/>
    <property type="match status" value="1"/>
</dbReference>
<dbReference type="CDD" id="cd10845">
    <property type="entry name" value="DSRM_RNAse_III_family"/>
    <property type="match status" value="1"/>
</dbReference>
<keyword evidence="3 9" id="KW-0698">rRNA processing</keyword>
<dbReference type="EMBL" id="LIZX01000232">
    <property type="protein sequence ID" value="KPJ63549.1"/>
    <property type="molecule type" value="Genomic_DNA"/>
</dbReference>
<feature type="binding site" evidence="9">
    <location>
        <position position="143"/>
    </location>
    <ligand>
        <name>Mg(2+)</name>
        <dbReference type="ChEBI" id="CHEBI:18420"/>
    </ligand>
</feature>
<dbReference type="CDD" id="cd00593">
    <property type="entry name" value="RIBOc"/>
    <property type="match status" value="1"/>
</dbReference>
<dbReference type="InterPro" id="IPR036389">
    <property type="entry name" value="RNase_III_sf"/>
</dbReference>
<proteinExistence type="inferred from homology"/>
<dbReference type="Gene3D" id="1.10.1520.10">
    <property type="entry name" value="Ribonuclease III domain"/>
    <property type="match status" value="1"/>
</dbReference>
<keyword evidence="7 9" id="KW-0378">Hydrolase</keyword>
<comment type="catalytic activity">
    <reaction evidence="1 9">
        <text>Endonucleolytic cleavage to 5'-phosphomonoester.</text>
        <dbReference type="EC" id="3.1.26.3"/>
    </reaction>
</comment>
<dbReference type="InterPro" id="IPR011907">
    <property type="entry name" value="RNase_III"/>
</dbReference>
<feature type="active site" evidence="9">
    <location>
        <position position="143"/>
    </location>
</feature>
<accession>A0A0S7XM19</accession>
<comment type="subunit">
    <text evidence="9">Homodimer.</text>
</comment>
<feature type="active site" evidence="9">
    <location>
        <position position="71"/>
    </location>
</feature>
<comment type="subcellular location">
    <subcellularLocation>
        <location evidence="9">Cytoplasm</location>
    </subcellularLocation>
</comment>
<keyword evidence="9" id="KW-0819">tRNA processing</keyword>
<evidence type="ECO:0000256" key="1">
    <source>
        <dbReference type="ARBA" id="ARBA00000109"/>
    </source>
</evidence>
<feature type="domain" description="DRBM" evidence="10">
    <location>
        <begin position="181"/>
        <end position="250"/>
    </location>
</feature>
<feature type="domain" description="RNase III" evidence="11">
    <location>
        <begin position="17"/>
        <end position="154"/>
    </location>
</feature>
<dbReference type="PATRIC" id="fig|1703775.3.peg.2293"/>
<keyword evidence="4 9" id="KW-0507">mRNA processing</keyword>
<dbReference type="Gene3D" id="3.30.160.20">
    <property type="match status" value="1"/>
</dbReference>
<sequence>MRFLKRLLSKKERFKRYSELERRLGYRFKDLELLDRALTHRSYIYTPNNSSTGSPQAENLAANERLEFLGDSVLGMVVSQFLFENFPGKSEGDLTKLKGTLVSEATLSRIARSICLGNYLNLSEEEDKSGGRQRTSIIADAYEAVIGAIYLDGGLVPAKRVIKNQILKRCLELARDKTFYNYKGELLEYMQALRLGMPRYEVLVEEGPDHQKKFTIAVLAKGKKMGKGEGLTKKEAEQKAAKIALENIDKFLEEFQKGSDQ</sequence>
<name>A0A0S7XM19_UNCSA</name>
<dbReference type="Pfam" id="PF00035">
    <property type="entry name" value="dsrm"/>
    <property type="match status" value="1"/>
</dbReference>
<comment type="caution">
    <text evidence="12">The sequence shown here is derived from an EMBL/GenBank/DDBJ whole genome shotgun (WGS) entry which is preliminary data.</text>
</comment>
<keyword evidence="8 9" id="KW-0694">RNA-binding</keyword>
<dbReference type="GO" id="GO:0003725">
    <property type="term" value="F:double-stranded RNA binding"/>
    <property type="evidence" value="ECO:0007669"/>
    <property type="project" value="TreeGrafter"/>
</dbReference>
<dbReference type="GO" id="GO:0046872">
    <property type="term" value="F:metal ion binding"/>
    <property type="evidence" value="ECO:0007669"/>
    <property type="project" value="UniProtKB-KW"/>
</dbReference>
<dbReference type="GO" id="GO:0005737">
    <property type="term" value="C:cytoplasm"/>
    <property type="evidence" value="ECO:0007669"/>
    <property type="project" value="UniProtKB-SubCell"/>
</dbReference>
<keyword evidence="9" id="KW-0479">Metal-binding</keyword>
<dbReference type="GO" id="GO:0004525">
    <property type="term" value="F:ribonuclease III activity"/>
    <property type="evidence" value="ECO:0007669"/>
    <property type="project" value="UniProtKB-UniRule"/>
</dbReference>
<dbReference type="AlphaFoldDB" id="A0A0S7XM19"/>
<keyword evidence="5 9" id="KW-0540">Nuclease</keyword>
<keyword evidence="9" id="KW-0963">Cytoplasm</keyword>
<evidence type="ECO:0000256" key="8">
    <source>
        <dbReference type="ARBA" id="ARBA00022884"/>
    </source>
</evidence>
<dbReference type="GO" id="GO:0010468">
    <property type="term" value="P:regulation of gene expression"/>
    <property type="evidence" value="ECO:0007669"/>
    <property type="project" value="TreeGrafter"/>
</dbReference>
<evidence type="ECO:0000259" key="10">
    <source>
        <dbReference type="PROSITE" id="PS50137"/>
    </source>
</evidence>
<protein>
    <recommendedName>
        <fullName evidence="9">Ribonuclease 3</fullName>
        <ecNumber evidence="9">3.1.26.3</ecNumber>
    </recommendedName>
    <alternativeName>
        <fullName evidence="9">Ribonuclease III</fullName>
        <shortName evidence="9">RNase III</shortName>
    </alternativeName>
</protein>
<dbReference type="PANTHER" id="PTHR11207:SF0">
    <property type="entry name" value="RIBONUCLEASE 3"/>
    <property type="match status" value="1"/>
</dbReference>
<feature type="binding site" evidence="9">
    <location>
        <position position="67"/>
    </location>
    <ligand>
        <name>Mg(2+)</name>
        <dbReference type="ChEBI" id="CHEBI:18420"/>
    </ligand>
</feature>